<dbReference type="Proteomes" id="UP000830395">
    <property type="component" value="Chromosome 26"/>
</dbReference>
<proteinExistence type="predicted"/>
<evidence type="ECO:0000313" key="2">
    <source>
        <dbReference type="Proteomes" id="UP000830395"/>
    </source>
</evidence>
<evidence type="ECO:0000313" key="1">
    <source>
        <dbReference type="EMBL" id="MCJ8748116.1"/>
    </source>
</evidence>
<feature type="non-terminal residue" evidence="1">
    <location>
        <position position="96"/>
    </location>
</feature>
<protein>
    <submittedName>
        <fullName evidence="1">Uncharacterized protein</fullName>
    </submittedName>
</protein>
<gene>
    <name evidence="1" type="ORF">PDJAM_G00161290</name>
</gene>
<name>A0ACC5ZJ81_9TELE</name>
<accession>A0ACC5ZJ81</accession>
<organism evidence="1 2">
    <name type="scientific">Pangasius djambal</name>
    <dbReference type="NCBI Taxonomy" id="1691987"/>
    <lineage>
        <taxon>Eukaryota</taxon>
        <taxon>Metazoa</taxon>
        <taxon>Chordata</taxon>
        <taxon>Craniata</taxon>
        <taxon>Vertebrata</taxon>
        <taxon>Euteleostomi</taxon>
        <taxon>Actinopterygii</taxon>
        <taxon>Neopterygii</taxon>
        <taxon>Teleostei</taxon>
        <taxon>Ostariophysi</taxon>
        <taxon>Siluriformes</taxon>
        <taxon>Pangasiidae</taxon>
        <taxon>Pangasius</taxon>
    </lineage>
</organism>
<dbReference type="EMBL" id="CM041000">
    <property type="protein sequence ID" value="MCJ8748116.1"/>
    <property type="molecule type" value="Genomic_DNA"/>
</dbReference>
<reference evidence="1" key="1">
    <citation type="submission" date="2020-02" db="EMBL/GenBank/DDBJ databases">
        <title>Genome sequencing of the panga catfish, Pangasius djambal.</title>
        <authorList>
            <person name="Wen M."/>
            <person name="Zahm M."/>
            <person name="Roques C."/>
            <person name="Cabau C."/>
            <person name="Klopp C."/>
            <person name="Donnadieu C."/>
            <person name="Jouanno E."/>
            <person name="Avarre J.-C."/>
            <person name="Campet M."/>
            <person name="Ha T."/>
            <person name="Dugue R."/>
            <person name="Lampietro C."/>
            <person name="Louis A."/>
            <person name="Herpin A."/>
            <person name="Echchiki A."/>
            <person name="Berthelot C."/>
            <person name="Parey E."/>
            <person name="Roest-Crollius H."/>
            <person name="Braasch I."/>
            <person name="Postlethwait J.H."/>
            <person name="Bobe J."/>
            <person name="Montfort J."/>
            <person name="Bouchez O."/>
            <person name="Begum T."/>
            <person name="Schartl M."/>
            <person name="Gustiano R."/>
            <person name="Guiguen Y."/>
        </authorList>
    </citation>
    <scope>NUCLEOTIDE SEQUENCE</scope>
    <source>
        <strain evidence="1">Pdj_M5554</strain>
    </source>
</reference>
<sequence>MNDGRKSCSSTPEERQTEILRPTQNKLKLNRLKRSPKTNQTPKSDFTNFRAEKNFKTPTRIQKVGFRSSVTVESPNNDSELQHEIIWDPTSPATPV</sequence>
<keyword evidence="2" id="KW-1185">Reference proteome</keyword>
<comment type="caution">
    <text evidence="1">The sequence shown here is derived from an EMBL/GenBank/DDBJ whole genome shotgun (WGS) entry which is preliminary data.</text>
</comment>